<evidence type="ECO:0000256" key="11">
    <source>
        <dbReference type="ARBA" id="ARBA00048899"/>
    </source>
</evidence>
<name>A0A0G4GUM3_VITBC</name>
<reference evidence="13 14" key="1">
    <citation type="submission" date="2014-11" db="EMBL/GenBank/DDBJ databases">
        <authorList>
            <person name="Zhu J."/>
            <person name="Qi W."/>
            <person name="Song R."/>
        </authorList>
    </citation>
    <scope>NUCLEOTIDE SEQUENCE [LARGE SCALE GENOMIC DNA]</scope>
</reference>
<evidence type="ECO:0000256" key="7">
    <source>
        <dbReference type="ARBA" id="ARBA00022824"/>
    </source>
</evidence>
<feature type="transmembrane region" description="Helical" evidence="12">
    <location>
        <begin position="20"/>
        <end position="45"/>
    </location>
</feature>
<dbReference type="OMA" id="VASWHWY"/>
<evidence type="ECO:0000256" key="4">
    <source>
        <dbReference type="ARBA" id="ARBA00022676"/>
    </source>
</evidence>
<dbReference type="VEuPathDB" id="CryptoDB:Vbra_22852"/>
<evidence type="ECO:0000256" key="6">
    <source>
        <dbReference type="ARBA" id="ARBA00022692"/>
    </source>
</evidence>
<evidence type="ECO:0000256" key="1">
    <source>
        <dbReference type="ARBA" id="ARBA00004477"/>
    </source>
</evidence>
<protein>
    <recommendedName>
        <fullName evidence="12">Mannosyltransferase</fullName>
        <ecNumber evidence="12">2.4.1.-</ecNumber>
    </recommendedName>
</protein>
<comment type="pathway">
    <text evidence="2">Protein modification; protein glycosylation.</text>
</comment>
<keyword evidence="8 12" id="KW-1133">Transmembrane helix</keyword>
<evidence type="ECO:0000256" key="8">
    <source>
        <dbReference type="ARBA" id="ARBA00022989"/>
    </source>
</evidence>
<comment type="function">
    <text evidence="10">Mannosyltransferase that operates in the biosynthetic pathway of dolichol-linked oligosaccharides, the glycan precursors employed in protein asparagine (N)-glycosylation. The assembly of dolichol-linked oligosaccharides begins on the cytosolic side of the endoplasmic reticulum membrane and finishes in its lumen. The sequential addition of sugars to dolichol pyrophosphate produces dolichol-linked oligosaccharides containing fourteen sugars, including two GlcNAcs, nine mannoses and three glucoses. Once assembled, the oligosaccharide is transferred from the lipid to nascent proteins by oligosaccharyltransferases. In the lumen of the endoplasmic reticulum, adds the eighth mannose residue in an alpha-1,6 linkage onto Man(7)GlcNAc(2)-PP-dolichol to produce Man(8)GlcNAc(2)-PP-dolichol.</text>
</comment>
<evidence type="ECO:0000256" key="10">
    <source>
        <dbReference type="ARBA" id="ARBA00044721"/>
    </source>
</evidence>
<comment type="subcellular location">
    <subcellularLocation>
        <location evidence="1 12">Endoplasmic reticulum membrane</location>
        <topology evidence="1 12">Multi-pass membrane protein</topology>
    </subcellularLocation>
</comment>
<comment type="similarity">
    <text evidence="3 12">Belongs to the glycosyltransferase 22 family.</text>
</comment>
<dbReference type="Proteomes" id="UP000041254">
    <property type="component" value="Unassembled WGS sequence"/>
</dbReference>
<evidence type="ECO:0000313" key="13">
    <source>
        <dbReference type="EMBL" id="CEM34517.1"/>
    </source>
</evidence>
<comment type="caution">
    <text evidence="12">Lacks conserved residue(s) required for the propagation of feature annotation.</text>
</comment>
<keyword evidence="6 12" id="KW-0812">Transmembrane</keyword>
<dbReference type="InParanoid" id="A0A0G4GUM3"/>
<keyword evidence="4 12" id="KW-0328">Glycosyltransferase</keyword>
<dbReference type="GO" id="GO:0006487">
    <property type="term" value="P:protein N-linked glycosylation"/>
    <property type="evidence" value="ECO:0007669"/>
    <property type="project" value="TreeGrafter"/>
</dbReference>
<evidence type="ECO:0000256" key="9">
    <source>
        <dbReference type="ARBA" id="ARBA00023136"/>
    </source>
</evidence>
<keyword evidence="5" id="KW-0808">Transferase</keyword>
<dbReference type="GO" id="GO:0005789">
    <property type="term" value="C:endoplasmic reticulum membrane"/>
    <property type="evidence" value="ECO:0007669"/>
    <property type="project" value="UniProtKB-SubCell"/>
</dbReference>
<sequence>MVFFFNAVQDKSRLWGVASWHWYFTSAVPKSMGPLLIFLPMMCIFSPDRRRLTWECFGVWLAPVYALSKLGHKEVRFIFPSLLALTAFLAIGLSQFLERFSNGRPKARDGDEVKRGGLRLLFWILTLFVMGSTAILSNIRLIASIYNYPGGHALTTLNVMMQRKHNGASFIIGNETSVVEAIHPNVLGQAVSRWANVSNWIRYSLIPLQIDLTNETSSNPAVPHSRQQFVPGSAVGFCRLHIDASAAQNGVSRFLHPSREVCEVSKEEDSGKVARNHFTFLLTSRRYIPGFRPLYSSVAFDRFTRSNVHISMWLRRAIYLHAALPVHPVLVAAD</sequence>
<dbReference type="EC" id="2.4.1.-" evidence="12"/>
<feature type="transmembrane region" description="Helical" evidence="12">
    <location>
        <begin position="118"/>
        <end position="139"/>
    </location>
</feature>
<evidence type="ECO:0000256" key="12">
    <source>
        <dbReference type="RuleBase" id="RU363075"/>
    </source>
</evidence>
<dbReference type="InterPro" id="IPR005599">
    <property type="entry name" value="GPI_mannosylTrfase"/>
</dbReference>
<dbReference type="GO" id="GO:0052917">
    <property type="term" value="F:dol-P-Man:Man(7)GlcNAc(2)-PP-Dol alpha-1,6-mannosyltransferase activity"/>
    <property type="evidence" value="ECO:0007669"/>
    <property type="project" value="UniProtKB-EC"/>
</dbReference>
<dbReference type="OrthoDB" id="435339at2759"/>
<keyword evidence="14" id="KW-1185">Reference proteome</keyword>
<dbReference type="STRING" id="1169540.A0A0G4GUM3"/>
<evidence type="ECO:0000256" key="5">
    <source>
        <dbReference type="ARBA" id="ARBA00022679"/>
    </source>
</evidence>
<gene>
    <name evidence="13" type="ORF">Vbra_22852</name>
</gene>
<dbReference type="UniPathway" id="UPA00378"/>
<proteinExistence type="inferred from homology"/>
<organism evidence="13 14">
    <name type="scientific">Vitrella brassicaformis (strain CCMP3155)</name>
    <dbReference type="NCBI Taxonomy" id="1169540"/>
    <lineage>
        <taxon>Eukaryota</taxon>
        <taxon>Sar</taxon>
        <taxon>Alveolata</taxon>
        <taxon>Colpodellida</taxon>
        <taxon>Vitrellaceae</taxon>
        <taxon>Vitrella</taxon>
    </lineage>
</organism>
<evidence type="ECO:0000256" key="3">
    <source>
        <dbReference type="ARBA" id="ARBA00007063"/>
    </source>
</evidence>
<evidence type="ECO:0000256" key="2">
    <source>
        <dbReference type="ARBA" id="ARBA00004922"/>
    </source>
</evidence>
<dbReference type="PANTHER" id="PTHR22760:SF1">
    <property type="entry name" value="DOL-P-MAN:MAN(7)GLCNAC(2)-PP-DOL ALPHA-1,6-MANNOSYLTRANSFERASE"/>
    <property type="match status" value="1"/>
</dbReference>
<evidence type="ECO:0000313" key="14">
    <source>
        <dbReference type="Proteomes" id="UP000041254"/>
    </source>
</evidence>
<keyword evidence="9 12" id="KW-0472">Membrane</keyword>
<dbReference type="AlphaFoldDB" id="A0A0G4GUM3"/>
<dbReference type="Pfam" id="PF03901">
    <property type="entry name" value="Glyco_transf_22"/>
    <property type="match status" value="1"/>
</dbReference>
<feature type="transmembrane region" description="Helical" evidence="12">
    <location>
        <begin position="77"/>
        <end position="97"/>
    </location>
</feature>
<accession>A0A0G4GUM3</accession>
<keyword evidence="7 12" id="KW-0256">Endoplasmic reticulum</keyword>
<dbReference type="EMBL" id="CDMY01000822">
    <property type="protein sequence ID" value="CEM34517.1"/>
    <property type="molecule type" value="Genomic_DNA"/>
</dbReference>
<dbReference type="PANTHER" id="PTHR22760">
    <property type="entry name" value="GLYCOSYLTRANSFERASE"/>
    <property type="match status" value="1"/>
</dbReference>
<comment type="catalytic activity">
    <reaction evidence="11">
        <text>an alpha-D-Man-(1-&gt;2)-alpha-D-Man-(1-&gt;2)-alpha-D-Man-(1-&gt;3)-[alpha-D-Man-(1-&gt;2)-alpha-D-Man-(1-&gt;3)-alpha-D-Man-(1-&gt;6)]-beta-D-Man-(1-&gt;4)-beta-D-GlcNAc-(1-&gt;4)-alpha-D-GlcNAc-diphospho-di-trans,poly-cis-dolichol + a di-trans,poly-cis-dolichyl beta-D-mannosyl phosphate = an alpha-D-Man-(1-&gt;2)-alpha-D-Man-(1-&gt;2)-alpha-D-Man-(1-&gt;3)-[alpha-D-Man-(1-&gt;2)-alpha-D-Man-(1-&gt;3)-[alpha-D-Man-(1-&gt;6)]-alpha-D-Man-(1-&gt;6)]-beta-D-Man-(1-&gt;4)-beta-D-GlcNAc-(1-&gt;4)-alpha-D-GlcNAc-diphospho-di-trans,poly-cis-dolichol + a di-trans,poly-cis-dolichyl phosphate + H(+)</text>
        <dbReference type="Rhea" id="RHEA:29535"/>
        <dbReference type="Rhea" id="RHEA-COMP:19498"/>
        <dbReference type="Rhea" id="RHEA-COMP:19501"/>
        <dbReference type="Rhea" id="RHEA-COMP:19518"/>
        <dbReference type="Rhea" id="RHEA-COMP:19519"/>
        <dbReference type="ChEBI" id="CHEBI:15378"/>
        <dbReference type="ChEBI" id="CHEBI:57683"/>
        <dbReference type="ChEBI" id="CHEBI:58211"/>
        <dbReference type="ChEBI" id="CHEBI:132517"/>
        <dbReference type="ChEBI" id="CHEBI:132519"/>
        <dbReference type="EC" id="2.4.1.260"/>
    </reaction>
    <physiologicalReaction direction="left-to-right" evidence="11">
        <dbReference type="Rhea" id="RHEA:29536"/>
    </physiologicalReaction>
</comment>